<dbReference type="eggNOG" id="KOG3525">
    <property type="taxonomic scope" value="Eukaryota"/>
</dbReference>
<dbReference type="SMART" id="SM00261">
    <property type="entry name" value="FU"/>
    <property type="match status" value="7"/>
</dbReference>
<dbReference type="EMBL" id="KB932208">
    <property type="protein sequence ID" value="KCV68767.1"/>
    <property type="molecule type" value="Genomic_DNA"/>
</dbReference>
<keyword evidence="1" id="KW-0812">Transmembrane</keyword>
<keyword evidence="3" id="KW-1185">Reference proteome</keyword>
<organism evidence="2">
    <name type="scientific">Fonticula alba</name>
    <name type="common">Slime mold</name>
    <dbReference type="NCBI Taxonomy" id="691883"/>
    <lineage>
        <taxon>Eukaryota</taxon>
        <taxon>Rotosphaerida</taxon>
        <taxon>Fonticulaceae</taxon>
        <taxon>Fonticula</taxon>
    </lineage>
</organism>
<feature type="transmembrane region" description="Helical" evidence="1">
    <location>
        <begin position="396"/>
        <end position="420"/>
    </location>
</feature>
<dbReference type="SUPFAM" id="SSF57184">
    <property type="entry name" value="Growth factor receptor domain"/>
    <property type="match status" value="3"/>
</dbReference>
<protein>
    <submittedName>
        <fullName evidence="2">Uncharacterized protein</fullName>
    </submittedName>
</protein>
<evidence type="ECO:0000313" key="3">
    <source>
        <dbReference type="Proteomes" id="UP000030693"/>
    </source>
</evidence>
<evidence type="ECO:0000256" key="1">
    <source>
        <dbReference type="SAM" id="Phobius"/>
    </source>
</evidence>
<dbReference type="Proteomes" id="UP000030693">
    <property type="component" value="Unassembled WGS sequence"/>
</dbReference>
<keyword evidence="1" id="KW-1133">Transmembrane helix</keyword>
<gene>
    <name evidence="2" type="ORF">H696_05063</name>
</gene>
<accession>A0A058Z5F3</accession>
<dbReference type="OMA" id="CPLDSFA"/>
<name>A0A058Z5F3_FONAL</name>
<dbReference type="RefSeq" id="XP_009497199.1">
    <property type="nucleotide sequence ID" value="XM_009498924.1"/>
</dbReference>
<dbReference type="InterPro" id="IPR006212">
    <property type="entry name" value="Furin_repeat"/>
</dbReference>
<dbReference type="PROSITE" id="PS51257">
    <property type="entry name" value="PROKAR_LIPOPROTEIN"/>
    <property type="match status" value="1"/>
</dbReference>
<evidence type="ECO:0000313" key="2">
    <source>
        <dbReference type="EMBL" id="KCV68767.1"/>
    </source>
</evidence>
<dbReference type="OrthoDB" id="300641at2759"/>
<proteinExistence type="predicted"/>
<dbReference type="InterPro" id="IPR009030">
    <property type="entry name" value="Growth_fac_rcpt_cys_sf"/>
</dbReference>
<reference evidence="2" key="1">
    <citation type="submission" date="2013-04" db="EMBL/GenBank/DDBJ databases">
        <title>The Genome Sequence of Fonticula alba ATCC 38817.</title>
        <authorList>
            <consortium name="The Broad Institute Genomics Platform"/>
            <person name="Russ C."/>
            <person name="Cuomo C."/>
            <person name="Burger G."/>
            <person name="Gray M.W."/>
            <person name="Holland P.W.H."/>
            <person name="King N."/>
            <person name="Lang F.B.F."/>
            <person name="Roger A.J."/>
            <person name="Ruiz-Trillo I."/>
            <person name="Brown M."/>
            <person name="Walker B."/>
            <person name="Young S."/>
            <person name="Zeng Q."/>
            <person name="Gargeya S."/>
            <person name="Fitzgerald M."/>
            <person name="Haas B."/>
            <person name="Abouelleil A."/>
            <person name="Allen A.W."/>
            <person name="Alvarado L."/>
            <person name="Arachchi H.M."/>
            <person name="Berlin A.M."/>
            <person name="Chapman S.B."/>
            <person name="Gainer-Dewar J."/>
            <person name="Goldberg J."/>
            <person name="Griggs A."/>
            <person name="Gujja S."/>
            <person name="Hansen M."/>
            <person name="Howarth C."/>
            <person name="Imamovic A."/>
            <person name="Ireland A."/>
            <person name="Larimer J."/>
            <person name="McCowan C."/>
            <person name="Murphy C."/>
            <person name="Pearson M."/>
            <person name="Poon T.W."/>
            <person name="Priest M."/>
            <person name="Roberts A."/>
            <person name="Saif S."/>
            <person name="Shea T."/>
            <person name="Sisk P."/>
            <person name="Sykes S."/>
            <person name="Wortman J."/>
            <person name="Nusbaum C."/>
            <person name="Birren B."/>
        </authorList>
    </citation>
    <scope>NUCLEOTIDE SEQUENCE [LARGE SCALE GENOMIC DNA]</scope>
    <source>
        <strain evidence="2">ATCC 38817</strain>
    </source>
</reference>
<dbReference type="CDD" id="cd00064">
    <property type="entry name" value="FU"/>
    <property type="match status" value="4"/>
</dbReference>
<dbReference type="GeneID" id="20529788"/>
<dbReference type="AlphaFoldDB" id="A0A058Z5F3"/>
<sequence length="510" mass="51738">MRCVAGCPVGHNTSAGGCSPCGSSCASCPLSAEECVQCERGKVLAGTMCVNSCPEGTLAQGGLCAGCAASCATCFGPARDQCLTCAPEWPLLLEGACLSSCPEGTAEDDELCVPCHETCAKCVGPARDECTSCPVPDILSGSLCVSVCPAGWYAPLDGGLNTCQACHPACSACSGPGDDQCTACPGEQLLEDHRCVDACSAGAFACLRKRQCDRCPPGCRECTLASETSDQCTSACVACEQGLLLLDGKCLAECPGGTFAAGQEAHCRPCASACATCMGEDDFCTSCPAGLYLMPLSGGCVVACPAIGFAPIQEPVNMCAACAAGCQRCAAGPRQAHAGAADGRMAASSEATICTLCQGHLLLDRDSGCVATCGDGFFADPEAAVPSCVPCPKHSIGLGVGLGMLLLLLILTGALLVVFLRRARRKPQSTEDTLNEDATMLNTMVELSLPGSIMVNIATDFAPLDDRPLGSGTQASVYAARAVGAGISDRLGCPEVVAIKQLKGPDVHGH</sequence>
<dbReference type="PANTHER" id="PTHR15332">
    <property type="entry name" value="PROPROTEIN CONVERTASE SUBTILISIN_KEXIN TYPE 5-LIKE"/>
    <property type="match status" value="1"/>
</dbReference>
<keyword evidence="1" id="KW-0472">Membrane</keyword>
<dbReference type="PANTHER" id="PTHR15332:SF175">
    <property type="entry name" value="PROPROTEIN CONVERTASE SUBTILISIN_KEXIN TYPE 5-LIKE"/>
    <property type="match status" value="1"/>
</dbReference>
<dbReference type="Gene3D" id="2.10.220.10">
    <property type="entry name" value="Hormone Receptor, Insulin-like Growth Factor Receptor 1, Chain A, domain 2"/>
    <property type="match status" value="5"/>
</dbReference>